<evidence type="ECO:0000313" key="6">
    <source>
        <dbReference type="WBParaSite" id="ACRNAN_scaffold8103.g27832.t1"/>
    </source>
</evidence>
<evidence type="ECO:0000313" key="5">
    <source>
        <dbReference type="Proteomes" id="UP000887540"/>
    </source>
</evidence>
<dbReference type="WBParaSite" id="ACRNAN_scaffold8103.g27832.t1">
    <property type="protein sequence ID" value="ACRNAN_scaffold8103.g27832.t1"/>
    <property type="gene ID" value="ACRNAN_scaffold8103.g27832"/>
</dbReference>
<organism evidence="5 6">
    <name type="scientific">Acrobeloides nanus</name>
    <dbReference type="NCBI Taxonomy" id="290746"/>
    <lineage>
        <taxon>Eukaryota</taxon>
        <taxon>Metazoa</taxon>
        <taxon>Ecdysozoa</taxon>
        <taxon>Nematoda</taxon>
        <taxon>Chromadorea</taxon>
        <taxon>Rhabditida</taxon>
        <taxon>Tylenchina</taxon>
        <taxon>Cephalobomorpha</taxon>
        <taxon>Cephaloboidea</taxon>
        <taxon>Cephalobidae</taxon>
        <taxon>Acrobeloides</taxon>
    </lineage>
</organism>
<evidence type="ECO:0000256" key="2">
    <source>
        <dbReference type="ARBA" id="ARBA00023163"/>
    </source>
</evidence>
<dbReference type="InterPro" id="IPR000536">
    <property type="entry name" value="Nucl_hrmn_rcpt_lig-bd"/>
</dbReference>
<evidence type="ECO:0000256" key="1">
    <source>
        <dbReference type="ARBA" id="ARBA00023015"/>
    </source>
</evidence>
<keyword evidence="5" id="KW-1185">Reference proteome</keyword>
<keyword evidence="1" id="KW-0805">Transcription regulation</keyword>
<dbReference type="InterPro" id="IPR035500">
    <property type="entry name" value="NHR-like_dom_sf"/>
</dbReference>
<keyword evidence="3" id="KW-0675">Receptor</keyword>
<dbReference type="Pfam" id="PF00104">
    <property type="entry name" value="Hormone_recep"/>
    <property type="match status" value="1"/>
</dbReference>
<sequence length="212" mass="24933">MVALAKMLMYTEKFAGLKFSDKILMFKNAWTQCYQVERAYTTVLSFGTSPTDFRAMYTQNTAIDFADLKNYRFKDIDSVEYDEMIRFWFPIMEKIIRSLLLPVKSLELTQFEASYLIAQILWSIQDVHEISKEAHEISDKISSEIANDLHNYYVFEMNLSNYAQRLIELTKLIASTKEINNAKKEFSLMNRVFDKFKIEIIGSEICNWNNIV</sequence>
<name>A0A914EG86_9BILA</name>
<dbReference type="PROSITE" id="PS51843">
    <property type="entry name" value="NR_LBD"/>
    <property type="match status" value="1"/>
</dbReference>
<dbReference type="SMART" id="SM00430">
    <property type="entry name" value="HOLI"/>
    <property type="match status" value="1"/>
</dbReference>
<keyword evidence="2" id="KW-0804">Transcription</keyword>
<protein>
    <submittedName>
        <fullName evidence="6">NR LBD domain-containing protein</fullName>
    </submittedName>
</protein>
<dbReference type="SUPFAM" id="SSF48508">
    <property type="entry name" value="Nuclear receptor ligand-binding domain"/>
    <property type="match status" value="1"/>
</dbReference>
<accession>A0A914EG86</accession>
<evidence type="ECO:0000259" key="4">
    <source>
        <dbReference type="PROSITE" id="PS51843"/>
    </source>
</evidence>
<proteinExistence type="predicted"/>
<reference evidence="6" key="1">
    <citation type="submission" date="2022-11" db="UniProtKB">
        <authorList>
            <consortium name="WormBaseParasite"/>
        </authorList>
    </citation>
    <scope>IDENTIFICATION</scope>
</reference>
<dbReference type="Gene3D" id="1.10.565.10">
    <property type="entry name" value="Retinoid X Receptor"/>
    <property type="match status" value="1"/>
</dbReference>
<dbReference type="InterPro" id="IPR051152">
    <property type="entry name" value="C.elegans_Orphan_NR"/>
</dbReference>
<dbReference type="PANTHER" id="PTHR45680:SF23">
    <property type="entry name" value="NUCLEAR HORMONE RECEPTOR FAMILY"/>
    <property type="match status" value="1"/>
</dbReference>
<feature type="domain" description="NR LBD" evidence="4">
    <location>
        <begin position="1"/>
        <end position="209"/>
    </location>
</feature>
<evidence type="ECO:0000256" key="3">
    <source>
        <dbReference type="ARBA" id="ARBA00023170"/>
    </source>
</evidence>
<dbReference type="PANTHER" id="PTHR45680">
    <property type="entry name" value="NUCLEAR HORMONE RECEPTOR FAMILY"/>
    <property type="match status" value="1"/>
</dbReference>
<dbReference type="AlphaFoldDB" id="A0A914EG86"/>
<dbReference type="Proteomes" id="UP000887540">
    <property type="component" value="Unplaced"/>
</dbReference>